<name>A0AA38HQT2_9CUCU</name>
<evidence type="ECO:0000256" key="2">
    <source>
        <dbReference type="ARBA" id="ARBA00023002"/>
    </source>
</evidence>
<dbReference type="EMBL" id="JALNTZ010000009">
    <property type="protein sequence ID" value="KAJ3640997.1"/>
    <property type="molecule type" value="Genomic_DNA"/>
</dbReference>
<evidence type="ECO:0000313" key="3">
    <source>
        <dbReference type="EMBL" id="KAJ3640997.1"/>
    </source>
</evidence>
<dbReference type="InterPro" id="IPR036291">
    <property type="entry name" value="NAD(P)-bd_dom_sf"/>
</dbReference>
<dbReference type="Pfam" id="PF00106">
    <property type="entry name" value="adh_short"/>
    <property type="match status" value="1"/>
</dbReference>
<dbReference type="PROSITE" id="PS00061">
    <property type="entry name" value="ADH_SHORT"/>
    <property type="match status" value="1"/>
</dbReference>
<keyword evidence="4" id="KW-1185">Reference proteome</keyword>
<dbReference type="Proteomes" id="UP001168821">
    <property type="component" value="Unassembled WGS sequence"/>
</dbReference>
<dbReference type="GO" id="GO:0005737">
    <property type="term" value="C:cytoplasm"/>
    <property type="evidence" value="ECO:0007669"/>
    <property type="project" value="TreeGrafter"/>
</dbReference>
<dbReference type="PANTHER" id="PTHR44229:SF8">
    <property type="entry name" value="ALCOHOL DEHYDROGENASE-RELATED"/>
    <property type="match status" value="1"/>
</dbReference>
<dbReference type="GO" id="GO:0016616">
    <property type="term" value="F:oxidoreductase activity, acting on the CH-OH group of donors, NAD or NADP as acceptor"/>
    <property type="evidence" value="ECO:0007669"/>
    <property type="project" value="TreeGrafter"/>
</dbReference>
<accession>A0AA38HQT2</accession>
<proteinExistence type="inferred from homology"/>
<dbReference type="PANTHER" id="PTHR44229">
    <property type="entry name" value="15-HYDROXYPROSTAGLANDIN DEHYDROGENASE [NAD(+)]"/>
    <property type="match status" value="1"/>
</dbReference>
<gene>
    <name evidence="3" type="ORF">Zmor_027527</name>
</gene>
<comment type="similarity">
    <text evidence="1">Belongs to the short-chain dehydrogenases/reductases (SDR) family.</text>
</comment>
<dbReference type="AlphaFoldDB" id="A0AA38HQT2"/>
<comment type="caution">
    <text evidence="3">The sequence shown here is derived from an EMBL/GenBank/DDBJ whole genome shotgun (WGS) entry which is preliminary data.</text>
</comment>
<dbReference type="InterPro" id="IPR020904">
    <property type="entry name" value="Sc_DH/Rdtase_CS"/>
</dbReference>
<dbReference type="SUPFAM" id="SSF51735">
    <property type="entry name" value="NAD(P)-binding Rossmann-fold domains"/>
    <property type="match status" value="1"/>
</dbReference>
<dbReference type="Gene3D" id="3.40.50.720">
    <property type="entry name" value="NAD(P)-binding Rossmann-like Domain"/>
    <property type="match status" value="1"/>
</dbReference>
<dbReference type="InterPro" id="IPR002347">
    <property type="entry name" value="SDR_fam"/>
</dbReference>
<organism evidence="3 4">
    <name type="scientific">Zophobas morio</name>
    <dbReference type="NCBI Taxonomy" id="2755281"/>
    <lineage>
        <taxon>Eukaryota</taxon>
        <taxon>Metazoa</taxon>
        <taxon>Ecdysozoa</taxon>
        <taxon>Arthropoda</taxon>
        <taxon>Hexapoda</taxon>
        <taxon>Insecta</taxon>
        <taxon>Pterygota</taxon>
        <taxon>Neoptera</taxon>
        <taxon>Endopterygota</taxon>
        <taxon>Coleoptera</taxon>
        <taxon>Polyphaga</taxon>
        <taxon>Cucujiformia</taxon>
        <taxon>Tenebrionidae</taxon>
        <taxon>Zophobas</taxon>
    </lineage>
</organism>
<sequence>MDSVAGKVVLITGGAGGIGLAVVKKLLQSGTKGISIVDISDESGRRALDEIVATFGENKAIFIRADVTKKTELEGTWYYLLFILLFVGTRGFNNAGISGEIEWQQTLAVNLVAVVEGTYLALQTYLPKYKSGEEGLIVNMASICGFHSFQISPIYCTAKHGLIGLGKALGGEEFYKKYKVRVVTMCPGMVRTPLSEKTEGLFFPDLLQKEIGTLGTIIQAPERVAEGLIEVIKKGKTGSLWVIEDDQPAYEVVVPHYRTMKV</sequence>
<keyword evidence="2" id="KW-0560">Oxidoreductase</keyword>
<dbReference type="PRINTS" id="PR00081">
    <property type="entry name" value="GDHRDH"/>
</dbReference>
<protein>
    <recommendedName>
        <fullName evidence="5">15-hydroxyprostaglandin dehydrogenase</fullName>
    </recommendedName>
</protein>
<evidence type="ECO:0008006" key="5">
    <source>
        <dbReference type="Google" id="ProtNLM"/>
    </source>
</evidence>
<evidence type="ECO:0000313" key="4">
    <source>
        <dbReference type="Proteomes" id="UP001168821"/>
    </source>
</evidence>
<reference evidence="3" key="1">
    <citation type="journal article" date="2023" name="G3 (Bethesda)">
        <title>Whole genome assemblies of Zophobas morio and Tenebrio molitor.</title>
        <authorList>
            <person name="Kaur S."/>
            <person name="Stinson S.A."/>
            <person name="diCenzo G.C."/>
        </authorList>
    </citation>
    <scope>NUCLEOTIDE SEQUENCE</scope>
    <source>
        <strain evidence="3">QUZm001</strain>
    </source>
</reference>
<evidence type="ECO:0000256" key="1">
    <source>
        <dbReference type="ARBA" id="ARBA00006484"/>
    </source>
</evidence>